<dbReference type="CDD" id="cd06186">
    <property type="entry name" value="NOX_Duox_like_FAD_NADP"/>
    <property type="match status" value="1"/>
</dbReference>
<keyword evidence="17" id="KW-0732">Signal</keyword>
<dbReference type="PANTHER" id="PTHR32361:SF9">
    <property type="entry name" value="FERRIC REDUCTASE TRANSMEMBRANE COMPONENT 3-RELATED"/>
    <property type="match status" value="1"/>
</dbReference>
<keyword evidence="6" id="KW-0285">Flavoprotein</keyword>
<dbReference type="SUPFAM" id="SSF52343">
    <property type="entry name" value="Ferredoxin reductase-like, C-terminal NADP-linked domain"/>
    <property type="match status" value="1"/>
</dbReference>
<comment type="subcellular location">
    <subcellularLocation>
        <location evidence="1">Cell membrane</location>
        <topology evidence="1">Multi-pass membrane protein</topology>
    </subcellularLocation>
</comment>
<keyword evidence="20" id="KW-1185">Reference proteome</keyword>
<keyword evidence="9" id="KW-0249">Electron transport</keyword>
<dbReference type="GeneID" id="93653579"/>
<evidence type="ECO:0000256" key="9">
    <source>
        <dbReference type="ARBA" id="ARBA00022982"/>
    </source>
</evidence>
<feature type="domain" description="FAD-binding FR-type" evidence="18">
    <location>
        <begin position="411"/>
        <end position="530"/>
    </location>
</feature>
<dbReference type="InterPro" id="IPR013121">
    <property type="entry name" value="Fe_red_NAD-bd_6"/>
</dbReference>
<comment type="similarity">
    <text evidence="2">Belongs to the ferric reductase (FRE) family.</text>
</comment>
<evidence type="ECO:0000256" key="12">
    <source>
        <dbReference type="ARBA" id="ARBA00023065"/>
    </source>
</evidence>
<keyword evidence="13 16" id="KW-0472">Membrane</keyword>
<evidence type="ECO:0000256" key="10">
    <source>
        <dbReference type="ARBA" id="ARBA00022989"/>
    </source>
</evidence>
<dbReference type="RefSeq" id="XP_067546433.1">
    <property type="nucleotide sequence ID" value="XM_067694076.1"/>
</dbReference>
<dbReference type="PROSITE" id="PS51384">
    <property type="entry name" value="FAD_FR"/>
    <property type="match status" value="1"/>
</dbReference>
<dbReference type="GO" id="GO:0052851">
    <property type="term" value="F:ferric-chelate reductase (NADPH) activity"/>
    <property type="evidence" value="ECO:0007669"/>
    <property type="project" value="UniProtKB-EC"/>
</dbReference>
<evidence type="ECO:0000256" key="4">
    <source>
        <dbReference type="ARBA" id="ARBA00022448"/>
    </source>
</evidence>
<accession>A0A8H7ZEP8</accession>
<dbReference type="Gene3D" id="3.40.50.80">
    <property type="entry name" value="Nucleotide-binding domain of ferredoxin-NADP reductase (FNR) module"/>
    <property type="match status" value="1"/>
</dbReference>
<comment type="catalytic activity">
    <reaction evidence="15">
        <text>2 a Fe(II)-siderophore + NADP(+) + H(+) = 2 a Fe(III)-siderophore + NADPH</text>
        <dbReference type="Rhea" id="RHEA:28795"/>
        <dbReference type="Rhea" id="RHEA-COMP:11342"/>
        <dbReference type="Rhea" id="RHEA-COMP:11344"/>
        <dbReference type="ChEBI" id="CHEBI:15378"/>
        <dbReference type="ChEBI" id="CHEBI:29033"/>
        <dbReference type="ChEBI" id="CHEBI:29034"/>
        <dbReference type="ChEBI" id="CHEBI:57783"/>
        <dbReference type="ChEBI" id="CHEBI:58349"/>
        <dbReference type="EC" id="1.16.1.9"/>
    </reaction>
</comment>
<dbReference type="SFLD" id="SFLDS00052">
    <property type="entry name" value="Ferric_Reductase_Domain"/>
    <property type="match status" value="1"/>
</dbReference>
<proteinExistence type="inferred from homology"/>
<evidence type="ECO:0000256" key="17">
    <source>
        <dbReference type="SAM" id="SignalP"/>
    </source>
</evidence>
<dbReference type="Pfam" id="PF01794">
    <property type="entry name" value="Ferric_reduct"/>
    <property type="match status" value="1"/>
</dbReference>
<name>A0A8H7ZEP8_9ASCO</name>
<keyword evidence="7 16" id="KW-0812">Transmembrane</keyword>
<evidence type="ECO:0000256" key="16">
    <source>
        <dbReference type="SAM" id="Phobius"/>
    </source>
</evidence>
<feature type="transmembrane region" description="Helical" evidence="16">
    <location>
        <begin position="401"/>
        <end position="419"/>
    </location>
</feature>
<sequence length="751" mass="86507">MASILTTFIYLLLCVNLSAAARGGSTDYKRDKDKRFYFACQYQMNTEVTFCGPRDRSCTCSNKNAMATIAGCMDSIEKTKEKYLKQWKESCVRSRAKLDADWFEQALNYYKENAKAAADISGFNKSKPIEFPLILNRTNTAVFQESYKRFYDNYYDSIDYGAGILGYWLLVLILGAVFNWAKFLFPGLTKKMTGPVVNFWRSNVSLPATFGKKKSQEQEFLRYFGFLIPSRLETLIVFLFYCVTIWLCAINLKAAKHEVMMDSRYKAELRYAGDRTGIIATMMMPLVFLYAGRNNFLQWLAGWDYSTFVMYHRHTARVMFMLVVIHAVCYTVVFAIGGRYSTSVTRRYFIWGIVATVCGGVIMIQGMLYLRRRWYEVFLILHILLAIFWVVGAWYHVVDFGYIWIVYSTIAVWSFDRAVRIGRLFAFGFPHADVTLLSDETLKVVIPKPSYWKSVPGGHAFIHFLKPTYFWQSHPFTFTDSVENKKSIVLYCKVKGGVTHSLYQSLAQAPGRTCKIRVSVEGPYGESTAARYADSAVFMAGGNGIPGIYSEVVDVATRTKDAQNKVKLMWVVREWRSLYWFYEELLNLRDTKIETTIYVTQPSSHVFIDEFNNRFQGLERLEIEDSETSNSDKECSINEVVKVAEDNSSDEKQDSIKEVAKVEECTFDEKFKTQRIVDIIKTELSHVTFKEGRPLIKEIVSQEIHESNGSAAFVTCGHSIMVDELRYYCAKNVSNPEKKRVDFYEQIQVWA</sequence>
<dbReference type="OrthoDB" id="167398at2759"/>
<keyword evidence="10 16" id="KW-1133">Transmembrane helix</keyword>
<dbReference type="GO" id="GO:0006826">
    <property type="term" value="P:iron ion transport"/>
    <property type="evidence" value="ECO:0007669"/>
    <property type="project" value="TreeGrafter"/>
</dbReference>
<dbReference type="Pfam" id="PF08022">
    <property type="entry name" value="FAD_binding_8"/>
    <property type="match status" value="1"/>
</dbReference>
<reference evidence="19 20" key="1">
    <citation type="submission" date="2020-12" db="EMBL/GenBank/DDBJ databases">
        <title>Effect of drift, selection, and recombination on the evolution of hybrid genomes in Candida yeast pathogens.</title>
        <authorList>
            <person name="Mixao V."/>
            <person name="Ksiezopolska E."/>
            <person name="Saus E."/>
            <person name="Boekhout T."/>
            <person name="Gacser A."/>
            <person name="Gabaldon T."/>
        </authorList>
    </citation>
    <scope>NUCLEOTIDE SEQUENCE [LARGE SCALE GENOMIC DNA]</scope>
    <source>
        <strain evidence="19 20">BP57</strain>
    </source>
</reference>
<gene>
    <name evidence="19" type="ORF">I9W82_004950</name>
</gene>
<evidence type="ECO:0000259" key="18">
    <source>
        <dbReference type="PROSITE" id="PS51384"/>
    </source>
</evidence>
<dbReference type="GO" id="GO:0006879">
    <property type="term" value="P:intracellular iron ion homeostasis"/>
    <property type="evidence" value="ECO:0007669"/>
    <property type="project" value="TreeGrafter"/>
</dbReference>
<dbReference type="InterPro" id="IPR013130">
    <property type="entry name" value="Fe3_Rdtase_TM_dom"/>
</dbReference>
<dbReference type="InterPro" id="IPR013112">
    <property type="entry name" value="FAD-bd_8"/>
</dbReference>
<evidence type="ECO:0000313" key="20">
    <source>
        <dbReference type="Proteomes" id="UP000669133"/>
    </source>
</evidence>
<keyword evidence="11" id="KW-0560">Oxidoreductase</keyword>
<organism evidence="19 20">
    <name type="scientific">Candida metapsilosis</name>
    <dbReference type="NCBI Taxonomy" id="273372"/>
    <lineage>
        <taxon>Eukaryota</taxon>
        <taxon>Fungi</taxon>
        <taxon>Dikarya</taxon>
        <taxon>Ascomycota</taxon>
        <taxon>Saccharomycotina</taxon>
        <taxon>Pichiomycetes</taxon>
        <taxon>Debaryomycetaceae</taxon>
        <taxon>Candida/Lodderomyces clade</taxon>
        <taxon>Candida</taxon>
    </lineage>
</organism>
<evidence type="ECO:0000256" key="3">
    <source>
        <dbReference type="ARBA" id="ARBA00012668"/>
    </source>
</evidence>
<feature type="signal peptide" evidence="17">
    <location>
        <begin position="1"/>
        <end position="20"/>
    </location>
</feature>
<dbReference type="PANTHER" id="PTHR32361">
    <property type="entry name" value="FERRIC/CUPRIC REDUCTASE TRANSMEMBRANE COMPONENT"/>
    <property type="match status" value="1"/>
</dbReference>
<feature type="transmembrane region" description="Helical" evidence="16">
    <location>
        <begin position="165"/>
        <end position="185"/>
    </location>
</feature>
<evidence type="ECO:0000256" key="1">
    <source>
        <dbReference type="ARBA" id="ARBA00004651"/>
    </source>
</evidence>
<dbReference type="GO" id="GO:0005886">
    <property type="term" value="C:plasma membrane"/>
    <property type="evidence" value="ECO:0007669"/>
    <property type="project" value="UniProtKB-SubCell"/>
</dbReference>
<feature type="transmembrane region" description="Helical" evidence="16">
    <location>
        <begin position="318"/>
        <end position="336"/>
    </location>
</feature>
<evidence type="ECO:0000256" key="2">
    <source>
        <dbReference type="ARBA" id="ARBA00006278"/>
    </source>
</evidence>
<dbReference type="Pfam" id="PF08030">
    <property type="entry name" value="NAD_binding_6"/>
    <property type="match status" value="1"/>
</dbReference>
<dbReference type="EC" id="1.16.1.9" evidence="3"/>
<dbReference type="InterPro" id="IPR017938">
    <property type="entry name" value="Riboflavin_synthase-like_b-brl"/>
</dbReference>
<evidence type="ECO:0000256" key="8">
    <source>
        <dbReference type="ARBA" id="ARBA00022827"/>
    </source>
</evidence>
<keyword evidence="5" id="KW-1003">Cell membrane</keyword>
<dbReference type="AlphaFoldDB" id="A0A8H7ZEP8"/>
<dbReference type="Proteomes" id="UP000669133">
    <property type="component" value="Unassembled WGS sequence"/>
</dbReference>
<feature type="chain" id="PRO_5034142345" description="ferric-chelate reductase (NADPH)" evidence="17">
    <location>
        <begin position="21"/>
        <end position="751"/>
    </location>
</feature>
<feature type="transmembrane region" description="Helical" evidence="16">
    <location>
        <begin position="232"/>
        <end position="252"/>
    </location>
</feature>
<dbReference type="InterPro" id="IPR051410">
    <property type="entry name" value="Ferric/Cupric_Reductase"/>
</dbReference>
<feature type="transmembrane region" description="Helical" evidence="16">
    <location>
        <begin position="377"/>
        <end position="395"/>
    </location>
</feature>
<evidence type="ECO:0000256" key="6">
    <source>
        <dbReference type="ARBA" id="ARBA00022630"/>
    </source>
</evidence>
<keyword evidence="12" id="KW-0406">Ion transport</keyword>
<evidence type="ECO:0000256" key="13">
    <source>
        <dbReference type="ARBA" id="ARBA00023136"/>
    </source>
</evidence>
<protein>
    <recommendedName>
        <fullName evidence="3">ferric-chelate reductase (NADPH)</fullName>
        <ecNumber evidence="3">1.16.1.9</ecNumber>
    </recommendedName>
</protein>
<evidence type="ECO:0000256" key="11">
    <source>
        <dbReference type="ARBA" id="ARBA00023002"/>
    </source>
</evidence>
<evidence type="ECO:0000313" key="19">
    <source>
        <dbReference type="EMBL" id="KAG5417317.1"/>
    </source>
</evidence>
<comment type="caution">
    <text evidence="19">The sequence shown here is derived from an EMBL/GenBank/DDBJ whole genome shotgun (WGS) entry which is preliminary data.</text>
</comment>
<dbReference type="InterPro" id="IPR039261">
    <property type="entry name" value="FNR_nucleotide-bd"/>
</dbReference>
<dbReference type="GO" id="GO:0015677">
    <property type="term" value="P:copper ion import"/>
    <property type="evidence" value="ECO:0007669"/>
    <property type="project" value="TreeGrafter"/>
</dbReference>
<keyword evidence="14" id="KW-0325">Glycoprotein</keyword>
<feature type="transmembrane region" description="Helical" evidence="16">
    <location>
        <begin position="272"/>
        <end position="291"/>
    </location>
</feature>
<dbReference type="SUPFAM" id="SSF63380">
    <property type="entry name" value="Riboflavin synthase domain-like"/>
    <property type="match status" value="1"/>
</dbReference>
<keyword evidence="8" id="KW-0274">FAD</keyword>
<evidence type="ECO:0000256" key="5">
    <source>
        <dbReference type="ARBA" id="ARBA00022475"/>
    </source>
</evidence>
<dbReference type="InterPro" id="IPR017927">
    <property type="entry name" value="FAD-bd_FR_type"/>
</dbReference>
<dbReference type="SFLD" id="SFLDG01168">
    <property type="entry name" value="Ferric_reductase_subgroup_(FRE"/>
    <property type="match status" value="1"/>
</dbReference>
<feature type="transmembrane region" description="Helical" evidence="16">
    <location>
        <begin position="348"/>
        <end position="370"/>
    </location>
</feature>
<dbReference type="EMBL" id="JAEOAQ010000007">
    <property type="protein sequence ID" value="KAG5417317.1"/>
    <property type="molecule type" value="Genomic_DNA"/>
</dbReference>
<evidence type="ECO:0000256" key="15">
    <source>
        <dbReference type="ARBA" id="ARBA00048483"/>
    </source>
</evidence>
<evidence type="ECO:0000256" key="7">
    <source>
        <dbReference type="ARBA" id="ARBA00022692"/>
    </source>
</evidence>
<keyword evidence="4" id="KW-0813">Transport</keyword>
<evidence type="ECO:0000256" key="14">
    <source>
        <dbReference type="ARBA" id="ARBA00023180"/>
    </source>
</evidence>